<feature type="transmembrane region" description="Helical" evidence="2">
    <location>
        <begin position="201"/>
        <end position="222"/>
    </location>
</feature>
<dbReference type="GO" id="GO:0001402">
    <property type="term" value="P:signal transduction involved in filamentous growth"/>
    <property type="evidence" value="ECO:0007669"/>
    <property type="project" value="TreeGrafter"/>
</dbReference>
<feature type="compositionally biased region" description="Basic and acidic residues" evidence="1">
    <location>
        <begin position="303"/>
        <end position="324"/>
    </location>
</feature>
<dbReference type="OrthoDB" id="3366093at2759"/>
<dbReference type="GO" id="GO:0007232">
    <property type="term" value="P:osmosensory signaling pathway via Sho1 osmosensor"/>
    <property type="evidence" value="ECO:0007669"/>
    <property type="project" value="InterPro"/>
</dbReference>
<dbReference type="VEuPathDB" id="FungiDB:MGL_1138"/>
<dbReference type="KEGG" id="mgl:MGL_1138"/>
<reference evidence="3 4" key="1">
    <citation type="journal article" date="2007" name="Proc. Natl. Acad. Sci. U.S.A.">
        <title>Dandruff-associated Malassezia genomes reveal convergent and divergent virulence traits shared with plant and human fungal pathogens.</title>
        <authorList>
            <person name="Xu J."/>
            <person name="Saunders C.W."/>
            <person name="Hu P."/>
            <person name="Grant R.A."/>
            <person name="Boekhout T."/>
            <person name="Kuramae E.E."/>
            <person name="Kronstad J.W."/>
            <person name="Deangelis Y.M."/>
            <person name="Reeder N.L."/>
            <person name="Johnstone K.R."/>
            <person name="Leland M."/>
            <person name="Fieno A.M."/>
            <person name="Begley W.M."/>
            <person name="Sun Y."/>
            <person name="Lacey M.P."/>
            <person name="Chaudhary T."/>
            <person name="Keough T."/>
            <person name="Chu L."/>
            <person name="Sears R."/>
            <person name="Yuan B."/>
            <person name="Dawson T.L.Jr."/>
        </authorList>
    </citation>
    <scope>NUCLEOTIDE SEQUENCE [LARGE SCALE GENOMIC DNA]</scope>
    <source>
        <strain evidence="4">ATCC MYA-4612 / CBS 7966</strain>
    </source>
</reference>
<dbReference type="GO" id="GO:0005576">
    <property type="term" value="C:extracellular region"/>
    <property type="evidence" value="ECO:0007669"/>
    <property type="project" value="TreeGrafter"/>
</dbReference>
<gene>
    <name evidence="3" type="ORF">MGL_1138</name>
</gene>
<accession>A8PWL1</accession>
<dbReference type="GO" id="GO:0031505">
    <property type="term" value="P:fungal-type cell wall organization"/>
    <property type="evidence" value="ECO:0007669"/>
    <property type="project" value="TreeGrafter"/>
</dbReference>
<feature type="region of interest" description="Disordered" evidence="1">
    <location>
        <begin position="298"/>
        <end position="339"/>
    </location>
</feature>
<dbReference type="PANTHER" id="PTHR35778">
    <property type="entry name" value="SIGNALING MUCIN HKR1-RELATED"/>
    <property type="match status" value="1"/>
</dbReference>
<sequence length="369" mass="40408">MSLVLPTFNKTSSVSSTAQSTSSSASTNAPLSPTVSGTISSPSSMPVSILPAESNRTRQAGAVLISILFKSTIPWVWITSQRETTAQIFTYMPQIIAHAIQCDASDVSTVQLKRFSPANSPVDIDINAHFRTLYMAYLPKPKSRLLSNLIHDVNSLFYDPDGGIVPQQIVREVDPSFNLFEFSRNPDDAATGSIPEETRDALVGSFVGVGGAVTLGLLIWLVQRHIKQRKANAARRASRTDTILSFGNDSPDPYLDGIEYAQPPQQMRSFFVGDVSGNPSDSVFEHQQGITGVLDVNQADNPYHSEHDPQSRDVDSNRSDHDSHYAGLEIPVPTTNKPAYGGVTKPKHMLSMPEHSMRIENSSYFPHHE</sequence>
<dbReference type="GO" id="GO:0005886">
    <property type="term" value="C:plasma membrane"/>
    <property type="evidence" value="ECO:0007669"/>
    <property type="project" value="InterPro"/>
</dbReference>
<evidence type="ECO:0000256" key="1">
    <source>
        <dbReference type="SAM" id="MobiDB-lite"/>
    </source>
</evidence>
<evidence type="ECO:0000256" key="2">
    <source>
        <dbReference type="SAM" id="Phobius"/>
    </source>
</evidence>
<dbReference type="InParanoid" id="A8PWL1"/>
<dbReference type="InterPro" id="IPR039295">
    <property type="entry name" value="MSB2"/>
</dbReference>
<dbReference type="OMA" id="HTREHAF"/>
<dbReference type="GO" id="GO:0005034">
    <property type="term" value="F:osmosensor activity"/>
    <property type="evidence" value="ECO:0007669"/>
    <property type="project" value="InterPro"/>
</dbReference>
<dbReference type="GO" id="GO:0030427">
    <property type="term" value="C:site of polarized growth"/>
    <property type="evidence" value="ECO:0007669"/>
    <property type="project" value="TreeGrafter"/>
</dbReference>
<dbReference type="RefSeq" id="XP_001731870.1">
    <property type="nucleotide sequence ID" value="XM_001731818.1"/>
</dbReference>
<feature type="compositionally biased region" description="Polar residues" evidence="1">
    <location>
        <begin position="28"/>
        <end position="44"/>
    </location>
</feature>
<proteinExistence type="predicted"/>
<feature type="compositionally biased region" description="Low complexity" evidence="1">
    <location>
        <begin position="13"/>
        <end position="27"/>
    </location>
</feature>
<keyword evidence="2" id="KW-0812">Transmembrane</keyword>
<comment type="caution">
    <text evidence="3">The sequence shown here is derived from an EMBL/GenBank/DDBJ whole genome shotgun (WGS) entry which is preliminary data.</text>
</comment>
<dbReference type="STRING" id="425265.A8PWL1"/>
<organism evidence="3 4">
    <name type="scientific">Malassezia globosa (strain ATCC MYA-4612 / CBS 7966)</name>
    <name type="common">Dandruff-associated fungus</name>
    <dbReference type="NCBI Taxonomy" id="425265"/>
    <lineage>
        <taxon>Eukaryota</taxon>
        <taxon>Fungi</taxon>
        <taxon>Dikarya</taxon>
        <taxon>Basidiomycota</taxon>
        <taxon>Ustilaginomycotina</taxon>
        <taxon>Malasseziomycetes</taxon>
        <taxon>Malasseziales</taxon>
        <taxon>Malasseziaceae</taxon>
        <taxon>Malassezia</taxon>
    </lineage>
</organism>
<dbReference type="PANTHER" id="PTHR35778:SF1">
    <property type="entry name" value="SIGNALING MUCIN HKR1-RELATED"/>
    <property type="match status" value="1"/>
</dbReference>
<keyword evidence="2" id="KW-0472">Membrane</keyword>
<dbReference type="GO" id="GO:0030010">
    <property type="term" value="P:establishment of cell polarity"/>
    <property type="evidence" value="ECO:0007669"/>
    <property type="project" value="TreeGrafter"/>
</dbReference>
<dbReference type="AlphaFoldDB" id="A8PWL1"/>
<keyword evidence="4" id="KW-1185">Reference proteome</keyword>
<keyword evidence="2" id="KW-1133">Transmembrane helix</keyword>
<protein>
    <submittedName>
        <fullName evidence="3">Uncharacterized protein</fullName>
    </submittedName>
</protein>
<evidence type="ECO:0000313" key="3">
    <source>
        <dbReference type="EMBL" id="EDP44656.1"/>
    </source>
</evidence>
<dbReference type="GO" id="GO:0006972">
    <property type="term" value="P:hyperosmotic response"/>
    <property type="evidence" value="ECO:0007669"/>
    <property type="project" value="TreeGrafter"/>
</dbReference>
<feature type="region of interest" description="Disordered" evidence="1">
    <location>
        <begin position="13"/>
        <end position="44"/>
    </location>
</feature>
<dbReference type="Proteomes" id="UP000008837">
    <property type="component" value="Unassembled WGS sequence"/>
</dbReference>
<dbReference type="GeneID" id="5856175"/>
<dbReference type="GO" id="GO:0009986">
    <property type="term" value="C:cell surface"/>
    <property type="evidence" value="ECO:0007669"/>
    <property type="project" value="TreeGrafter"/>
</dbReference>
<evidence type="ECO:0000313" key="4">
    <source>
        <dbReference type="Proteomes" id="UP000008837"/>
    </source>
</evidence>
<name>A8PWL1_MALGO</name>
<dbReference type="EMBL" id="AAYY01000003">
    <property type="protein sequence ID" value="EDP44656.1"/>
    <property type="molecule type" value="Genomic_DNA"/>
</dbReference>